<name>A0A2S4PTF9_9PEZI</name>
<proteinExistence type="predicted"/>
<keyword evidence="6" id="KW-0863">Zinc-finger</keyword>
<dbReference type="GO" id="GO:0061630">
    <property type="term" value="F:ubiquitin protein ligase activity"/>
    <property type="evidence" value="ECO:0007669"/>
    <property type="project" value="UniProtKB-EC"/>
</dbReference>
<dbReference type="GO" id="GO:0016567">
    <property type="term" value="P:protein ubiquitination"/>
    <property type="evidence" value="ECO:0007669"/>
    <property type="project" value="InterPro"/>
</dbReference>
<dbReference type="SUPFAM" id="SSF57850">
    <property type="entry name" value="RING/U-box"/>
    <property type="match status" value="2"/>
</dbReference>
<dbReference type="PROSITE" id="PS00518">
    <property type="entry name" value="ZF_RING_1"/>
    <property type="match status" value="1"/>
</dbReference>
<dbReference type="OrthoDB" id="9977870at2759"/>
<dbReference type="CDD" id="cd22584">
    <property type="entry name" value="Rcat_RBR_unk"/>
    <property type="match status" value="1"/>
</dbReference>
<evidence type="ECO:0000313" key="11">
    <source>
        <dbReference type="Proteomes" id="UP000237438"/>
    </source>
</evidence>
<reference evidence="10 11" key="1">
    <citation type="submission" date="2017-10" db="EMBL/GenBank/DDBJ databases">
        <title>Development of genomic resources for the powdery mildew, Erysiphe pulchra.</title>
        <authorList>
            <person name="Wadl P.A."/>
            <person name="Mack B.M."/>
            <person name="Moore G."/>
            <person name="Beltz S.B."/>
        </authorList>
    </citation>
    <scope>NUCLEOTIDE SEQUENCE [LARGE SCALE GENOMIC DNA]</scope>
    <source>
        <strain evidence="10">Cflorida</strain>
    </source>
</reference>
<evidence type="ECO:0000256" key="5">
    <source>
        <dbReference type="ARBA" id="ARBA00022737"/>
    </source>
</evidence>
<keyword evidence="4" id="KW-0479">Metal-binding</keyword>
<evidence type="ECO:0000256" key="2">
    <source>
        <dbReference type="ARBA" id="ARBA00012251"/>
    </source>
</evidence>
<dbReference type="EMBL" id="PEDP01000648">
    <property type="protein sequence ID" value="POS85312.1"/>
    <property type="molecule type" value="Genomic_DNA"/>
</dbReference>
<keyword evidence="7" id="KW-0833">Ubl conjugation pathway</keyword>
<dbReference type="CDD" id="cd20335">
    <property type="entry name" value="BRcat_RBR"/>
    <property type="match status" value="1"/>
</dbReference>
<feature type="domain" description="RING-type" evidence="9">
    <location>
        <begin position="196"/>
        <end position="384"/>
    </location>
</feature>
<dbReference type="PANTHER" id="PTHR11685">
    <property type="entry name" value="RBR FAMILY RING FINGER AND IBR DOMAIN-CONTAINING"/>
    <property type="match status" value="1"/>
</dbReference>
<evidence type="ECO:0000256" key="8">
    <source>
        <dbReference type="ARBA" id="ARBA00022833"/>
    </source>
</evidence>
<dbReference type="Proteomes" id="UP000237438">
    <property type="component" value="Unassembled WGS sequence"/>
</dbReference>
<comment type="caution">
    <text evidence="10">The sequence shown here is derived from an EMBL/GenBank/DDBJ whole genome shotgun (WGS) entry which is preliminary data.</text>
</comment>
<dbReference type="SMART" id="SM00647">
    <property type="entry name" value="IBR"/>
    <property type="match status" value="1"/>
</dbReference>
<dbReference type="InterPro" id="IPR013083">
    <property type="entry name" value="Znf_RING/FYVE/PHD"/>
</dbReference>
<dbReference type="InterPro" id="IPR031127">
    <property type="entry name" value="E3_UB_ligase_RBR"/>
</dbReference>
<dbReference type="GO" id="GO:0008270">
    <property type="term" value="F:zinc ion binding"/>
    <property type="evidence" value="ECO:0007669"/>
    <property type="project" value="UniProtKB-KW"/>
</dbReference>
<keyword evidence="11" id="KW-1185">Reference proteome</keyword>
<evidence type="ECO:0000313" key="10">
    <source>
        <dbReference type="EMBL" id="POS85312.1"/>
    </source>
</evidence>
<protein>
    <recommendedName>
        <fullName evidence="2">RBR-type E3 ubiquitin transferase</fullName>
        <ecNumber evidence="2">2.3.2.31</ecNumber>
    </recommendedName>
</protein>
<dbReference type="AlphaFoldDB" id="A0A2S4PTF9"/>
<organism evidence="10 11">
    <name type="scientific">Erysiphe pulchra</name>
    <dbReference type="NCBI Taxonomy" id="225359"/>
    <lineage>
        <taxon>Eukaryota</taxon>
        <taxon>Fungi</taxon>
        <taxon>Dikarya</taxon>
        <taxon>Ascomycota</taxon>
        <taxon>Pezizomycotina</taxon>
        <taxon>Leotiomycetes</taxon>
        <taxon>Erysiphales</taxon>
        <taxon>Erysiphaceae</taxon>
        <taxon>Erysiphe</taxon>
    </lineage>
</organism>
<dbReference type="EC" id="2.3.2.31" evidence="2"/>
<evidence type="ECO:0000256" key="4">
    <source>
        <dbReference type="ARBA" id="ARBA00022723"/>
    </source>
</evidence>
<dbReference type="Gene3D" id="1.20.120.1750">
    <property type="match status" value="1"/>
</dbReference>
<accession>A0A2S4PTF9</accession>
<dbReference type="PROSITE" id="PS51873">
    <property type="entry name" value="TRIAD"/>
    <property type="match status" value="1"/>
</dbReference>
<dbReference type="Gene3D" id="3.30.40.10">
    <property type="entry name" value="Zinc/RING finger domain, C3HC4 (zinc finger)"/>
    <property type="match status" value="1"/>
</dbReference>
<dbReference type="InterPro" id="IPR017907">
    <property type="entry name" value="Znf_RING_CS"/>
</dbReference>
<sequence length="468" mass="53625">MDFNNTMDDATVALIYQLQLQDTAELFHAQNEDRELTDSQIALSSYRRELELNYSIISDRIMTRSIAQACRTDGPEVFNLVSGGGTVETDKGADFDFDSDYYSDLDFEIHEAKPHNIVQRPSIETENNIDKSLQEYEFSLDESHDLDVIRDKTEALPLENLDLRDHQEIIDDSSGRTSPEFDFLRRTTRGKFIEIVSQNCVSCHETFPSQELAQCPCNHTYCSECLSKLIQTSIKDDGLFPPKCCKQPIPLTNINMFLSPELVHRFEVKKIELETQDRTYCSNQTCSAFIRTEFIKGDLAICPECEAVTCNICKAASHDGDCPADTALQSIIQLAKANGWKRCYNCRCMIELDMGCNHMTCPCGTQFCYVCTERWKTCECPQWDEGLLLARPEDMNLDPFPPNIIDPVDEVAAAIGVIHLQESCYHGDWRWLRGRHQCQECFHQLPSYIFECSRCSYRACNRCRRNIL</sequence>
<evidence type="ECO:0000256" key="1">
    <source>
        <dbReference type="ARBA" id="ARBA00001798"/>
    </source>
</evidence>
<gene>
    <name evidence="10" type="ORF">EPUL_003328</name>
</gene>
<keyword evidence="8" id="KW-0862">Zinc</keyword>
<evidence type="ECO:0000256" key="7">
    <source>
        <dbReference type="ARBA" id="ARBA00022786"/>
    </source>
</evidence>
<evidence type="ECO:0000256" key="6">
    <source>
        <dbReference type="ARBA" id="ARBA00022771"/>
    </source>
</evidence>
<evidence type="ECO:0000256" key="3">
    <source>
        <dbReference type="ARBA" id="ARBA00022679"/>
    </source>
</evidence>
<dbReference type="InterPro" id="IPR002867">
    <property type="entry name" value="IBR_dom"/>
</dbReference>
<dbReference type="InterPro" id="IPR044066">
    <property type="entry name" value="TRIAD_supradom"/>
</dbReference>
<evidence type="ECO:0000259" key="9">
    <source>
        <dbReference type="PROSITE" id="PS51873"/>
    </source>
</evidence>
<dbReference type="Pfam" id="PF01485">
    <property type="entry name" value="IBR"/>
    <property type="match status" value="2"/>
</dbReference>
<dbReference type="STRING" id="225359.A0A2S4PTF9"/>
<keyword evidence="3" id="KW-0808">Transferase</keyword>
<keyword evidence="5" id="KW-0677">Repeat</keyword>
<comment type="catalytic activity">
    <reaction evidence="1">
        <text>[E2 ubiquitin-conjugating enzyme]-S-ubiquitinyl-L-cysteine + [acceptor protein]-L-lysine = [E2 ubiquitin-conjugating enzyme]-L-cysteine + [acceptor protein]-N(6)-ubiquitinyl-L-lysine.</text>
        <dbReference type="EC" id="2.3.2.31"/>
    </reaction>
</comment>